<dbReference type="PANTHER" id="PTHR23389">
    <property type="entry name" value="CHROMOSOME TRANSMISSION FIDELITY FACTOR 18"/>
    <property type="match status" value="1"/>
</dbReference>
<feature type="compositionally biased region" description="Polar residues" evidence="1">
    <location>
        <begin position="470"/>
        <end position="485"/>
    </location>
</feature>
<dbReference type="SUPFAM" id="SSF52540">
    <property type="entry name" value="P-loop containing nucleoside triphosphate hydrolases"/>
    <property type="match status" value="1"/>
</dbReference>
<dbReference type="GO" id="GO:0061860">
    <property type="term" value="F:DNA clamp unloader activity"/>
    <property type="evidence" value="ECO:0007669"/>
    <property type="project" value="TreeGrafter"/>
</dbReference>
<feature type="domain" description="ATPase AAA-type core" evidence="2">
    <location>
        <begin position="798"/>
        <end position="835"/>
    </location>
</feature>
<dbReference type="OMA" id="ISHRECE"/>
<accession>A0A8D0BEM7</accession>
<feature type="region of interest" description="Disordered" evidence="1">
    <location>
        <begin position="442"/>
        <end position="502"/>
    </location>
</feature>
<dbReference type="Ensembl" id="ENSSMRT00000008340.1">
    <property type="protein sequence ID" value="ENSSMRP00000007126.1"/>
    <property type="gene ID" value="ENSSMRG00000005743.1"/>
</dbReference>
<dbReference type="GeneTree" id="ENSGT00940000153469"/>
<feature type="region of interest" description="Disordered" evidence="1">
    <location>
        <begin position="1"/>
        <end position="24"/>
    </location>
</feature>
<keyword evidence="4" id="KW-1185">Reference proteome</keyword>
<dbReference type="Proteomes" id="UP000694421">
    <property type="component" value="Unplaced"/>
</dbReference>
<dbReference type="Gene3D" id="3.40.50.300">
    <property type="entry name" value="P-loop containing nucleotide triphosphate hydrolases"/>
    <property type="match status" value="1"/>
</dbReference>
<protein>
    <recommendedName>
        <fullName evidence="2">ATPase AAA-type core domain-containing protein</fullName>
    </recommendedName>
</protein>
<evidence type="ECO:0000313" key="3">
    <source>
        <dbReference type="Ensembl" id="ENSSMRP00000007126.1"/>
    </source>
</evidence>
<dbReference type="PANTHER" id="PTHR23389:SF21">
    <property type="entry name" value="ATPASE FAMILY AAA DOMAIN-CONTAINING PROTEIN 5"/>
    <property type="match status" value="1"/>
</dbReference>
<sequence>PAKNRLIHPTATPPPWGPCKKRKEDDSSIKAITKYFTPLGKNFEKVLSPPKSNSIMDYLKKSSPTNEKIISSVTPKAAKMNKSSLEISSRTLLKLKRRGKRCNLNSKLNEINTFQHDLVTEINSCNNQESTPKEKACKPSISHRECEMLDSAVPAMPDLTTAKEILNDCSTSNCSAEEGKMKVEGNIINNNMKQSKKGKYKFETGWSEDFSTEIQQKSQCKKVEEKQIACKSENDSTVNTLDPETATCETMQLNDNTIIVSFEDFLKSQSENKVDQIPGLQTPDSSIATDETINCQTNQQLPFKKVTVLAQIHSIPPKSTCSRKIASIFLKQKNREPKRQSSLIALEEKYMEQISQKRKSNVVISEEELELAVLETAGIQTVKSKCTAEEKYLFLKAFRQPESNIKNGGKKGSSKQKDLEEKTTKHKVEVKEYEEVSNKNLGNSVSSNFTGANTRIRNNKLRRKKHDDTNSQFQGAVLSETQNKLSQEKNELRESPQQRENKVSIDITPEKARISAFVSEKGPLQASTPKANKSFTKNNLYKAEVITELFDSKSPISEHDSENSHDDEQFRAKRAFLMSGLPESLKRQMARKTAALEAHSAISCFQKVIHVQQKDYDCSMWRLTPPLCSLLTKLREVNSKITDVAKLTFSVGEFSLLNSSGQRPAFSETQRNCLLEEIQSYNTPFAIKQFFDLLSTKHAGSENNKQEIASKCHFCVTDSGNEDMLWTEKYQPQNSNELIGNTVAVKKLYRWLCEWRRRADLEENRAREEKESASSHGIMDFKDYGSDSEEESVLCNTVLLTGPPGIGKTAAVYACAQELGFKIFEVNASCQRSGRQILSQLKEATQSHQVDQQGTNAYKPCFLNNYCSTKSPSKLRNFLVLLKE</sequence>
<dbReference type="GO" id="GO:0003677">
    <property type="term" value="F:DNA binding"/>
    <property type="evidence" value="ECO:0007669"/>
    <property type="project" value="TreeGrafter"/>
</dbReference>
<dbReference type="GO" id="GO:0005524">
    <property type="term" value="F:ATP binding"/>
    <property type="evidence" value="ECO:0007669"/>
    <property type="project" value="InterPro"/>
</dbReference>
<dbReference type="GO" id="GO:0005634">
    <property type="term" value="C:nucleus"/>
    <property type="evidence" value="ECO:0007669"/>
    <property type="project" value="TreeGrafter"/>
</dbReference>
<name>A0A8D0BEM7_SALMN</name>
<proteinExistence type="predicted"/>
<dbReference type="Pfam" id="PF00004">
    <property type="entry name" value="AAA"/>
    <property type="match status" value="1"/>
</dbReference>
<evidence type="ECO:0000259" key="2">
    <source>
        <dbReference type="Pfam" id="PF00004"/>
    </source>
</evidence>
<dbReference type="InterPro" id="IPR003959">
    <property type="entry name" value="ATPase_AAA_core"/>
</dbReference>
<dbReference type="AlphaFoldDB" id="A0A8D0BEM7"/>
<evidence type="ECO:0000256" key="1">
    <source>
        <dbReference type="SAM" id="MobiDB-lite"/>
    </source>
</evidence>
<feature type="compositionally biased region" description="Polar residues" evidence="1">
    <location>
        <begin position="442"/>
        <end position="456"/>
    </location>
</feature>
<dbReference type="GO" id="GO:0016887">
    <property type="term" value="F:ATP hydrolysis activity"/>
    <property type="evidence" value="ECO:0007669"/>
    <property type="project" value="InterPro"/>
</dbReference>
<feature type="compositionally biased region" description="Basic and acidic residues" evidence="1">
    <location>
        <begin position="415"/>
        <end position="426"/>
    </location>
</feature>
<feature type="region of interest" description="Disordered" evidence="1">
    <location>
        <begin position="403"/>
        <end position="426"/>
    </location>
</feature>
<organism evidence="3 4">
    <name type="scientific">Salvator merianae</name>
    <name type="common">Argentine black and white tegu</name>
    <name type="synonym">Tupinambis merianae</name>
    <dbReference type="NCBI Taxonomy" id="96440"/>
    <lineage>
        <taxon>Eukaryota</taxon>
        <taxon>Metazoa</taxon>
        <taxon>Chordata</taxon>
        <taxon>Craniata</taxon>
        <taxon>Vertebrata</taxon>
        <taxon>Euteleostomi</taxon>
        <taxon>Lepidosauria</taxon>
        <taxon>Squamata</taxon>
        <taxon>Bifurcata</taxon>
        <taxon>Unidentata</taxon>
        <taxon>Episquamata</taxon>
        <taxon>Laterata</taxon>
        <taxon>Teiioidea</taxon>
        <taxon>Teiidae</taxon>
        <taxon>Salvator</taxon>
    </lineage>
</organism>
<reference evidence="3" key="1">
    <citation type="submission" date="2025-08" db="UniProtKB">
        <authorList>
            <consortium name="Ensembl"/>
        </authorList>
    </citation>
    <scope>IDENTIFICATION</scope>
</reference>
<dbReference type="CDD" id="cd00009">
    <property type="entry name" value="AAA"/>
    <property type="match status" value="1"/>
</dbReference>
<evidence type="ECO:0000313" key="4">
    <source>
        <dbReference type="Proteomes" id="UP000694421"/>
    </source>
</evidence>
<reference evidence="3" key="2">
    <citation type="submission" date="2025-09" db="UniProtKB">
        <authorList>
            <consortium name="Ensembl"/>
        </authorList>
    </citation>
    <scope>IDENTIFICATION</scope>
</reference>
<feature type="compositionally biased region" description="Basic and acidic residues" evidence="1">
    <location>
        <begin position="486"/>
        <end position="502"/>
    </location>
</feature>
<dbReference type="InterPro" id="IPR027417">
    <property type="entry name" value="P-loop_NTPase"/>
</dbReference>